<feature type="domain" description="SCAN box" evidence="2">
    <location>
        <begin position="6"/>
        <end position="57"/>
    </location>
</feature>
<dbReference type="InterPro" id="IPR003309">
    <property type="entry name" value="SCAN_dom"/>
</dbReference>
<dbReference type="Gene3D" id="1.10.4020.10">
    <property type="entry name" value="DNA breaking-rejoining enzymes"/>
    <property type="match status" value="1"/>
</dbReference>
<evidence type="ECO:0000313" key="4">
    <source>
        <dbReference type="Proteomes" id="UP001295444"/>
    </source>
</evidence>
<evidence type="ECO:0000256" key="1">
    <source>
        <dbReference type="SAM" id="MobiDB-lite"/>
    </source>
</evidence>
<dbReference type="Pfam" id="PF02023">
    <property type="entry name" value="SCAN"/>
    <property type="match status" value="1"/>
</dbReference>
<dbReference type="PANTHER" id="PTHR46888:SF14">
    <property type="entry name" value="71 KDA PROTEIN"/>
    <property type="match status" value="1"/>
</dbReference>
<dbReference type="PROSITE" id="PS50804">
    <property type="entry name" value="SCAN_BOX"/>
    <property type="match status" value="1"/>
</dbReference>
<keyword evidence="4" id="KW-1185">Reference proteome</keyword>
<dbReference type="PANTHER" id="PTHR46888">
    <property type="entry name" value="ZINC KNUCKLE DOMAINCONTAINING PROTEIN-RELATED"/>
    <property type="match status" value="1"/>
</dbReference>
<protein>
    <submittedName>
        <fullName evidence="3">PREDICTED: uncharacterized protein LOC101733107</fullName>
    </submittedName>
</protein>
<feature type="region of interest" description="Disordered" evidence="1">
    <location>
        <begin position="85"/>
        <end position="114"/>
    </location>
</feature>
<feature type="compositionally biased region" description="Polar residues" evidence="1">
    <location>
        <begin position="85"/>
        <end position="98"/>
    </location>
</feature>
<organism evidence="3 4">
    <name type="scientific">Pelobates cultripes</name>
    <name type="common">Western spadefoot toad</name>
    <dbReference type="NCBI Taxonomy" id="61616"/>
    <lineage>
        <taxon>Eukaryota</taxon>
        <taxon>Metazoa</taxon>
        <taxon>Chordata</taxon>
        <taxon>Craniata</taxon>
        <taxon>Vertebrata</taxon>
        <taxon>Euteleostomi</taxon>
        <taxon>Amphibia</taxon>
        <taxon>Batrachia</taxon>
        <taxon>Anura</taxon>
        <taxon>Pelobatoidea</taxon>
        <taxon>Pelobatidae</taxon>
        <taxon>Pelobates</taxon>
    </lineage>
</organism>
<accession>A0AAD1VXQ4</accession>
<dbReference type="Proteomes" id="UP001295444">
    <property type="component" value="Chromosome 03"/>
</dbReference>
<dbReference type="EMBL" id="OW240914">
    <property type="protein sequence ID" value="CAH2273317.1"/>
    <property type="molecule type" value="Genomic_DNA"/>
</dbReference>
<sequence>MPMIQHNWKPLQATTDEALNDLTVLEQFLQTRSPNVRELILERKPKNARDAAELADDYADIHAFTSRHGIMSAATSTWRRATVQAAPTRSAMRSSPPTANLAGDMSSESHARCG</sequence>
<dbReference type="AlphaFoldDB" id="A0AAD1VXQ4"/>
<dbReference type="SUPFAM" id="SSF47353">
    <property type="entry name" value="Retrovirus capsid dimerization domain-like"/>
    <property type="match status" value="1"/>
</dbReference>
<reference evidence="3" key="1">
    <citation type="submission" date="2022-03" db="EMBL/GenBank/DDBJ databases">
        <authorList>
            <person name="Alioto T."/>
            <person name="Alioto T."/>
            <person name="Gomez Garrido J."/>
        </authorList>
    </citation>
    <scope>NUCLEOTIDE SEQUENCE</scope>
</reference>
<evidence type="ECO:0000259" key="2">
    <source>
        <dbReference type="PROSITE" id="PS50804"/>
    </source>
</evidence>
<proteinExistence type="predicted"/>
<evidence type="ECO:0000313" key="3">
    <source>
        <dbReference type="EMBL" id="CAH2273317.1"/>
    </source>
</evidence>
<gene>
    <name evidence="3" type="ORF">PECUL_23A033594</name>
</gene>
<dbReference type="InterPro" id="IPR038269">
    <property type="entry name" value="SCAN_sf"/>
</dbReference>
<name>A0AAD1VXQ4_PELCU</name>